<gene>
    <name evidence="1" type="ORF">QQF64_023143</name>
</gene>
<sequence length="90" mass="10089">MNHSISSVKTNISRCFTCRSAIKMIENLHRSTTTHVFDPPTGANGAMNASSETIHHCLALSHYGLISYMGMSDEKQHFGDEHLRREMVLV</sequence>
<reference evidence="1 2" key="1">
    <citation type="submission" date="2023-09" db="EMBL/GenBank/DDBJ databases">
        <authorList>
            <person name="Wang M."/>
        </authorList>
    </citation>
    <scope>NUCLEOTIDE SEQUENCE [LARGE SCALE GENOMIC DNA]</scope>
    <source>
        <strain evidence="1">GT-2023</strain>
        <tissue evidence="1">Liver</tissue>
    </source>
</reference>
<evidence type="ECO:0000313" key="1">
    <source>
        <dbReference type="EMBL" id="KAL1247767.1"/>
    </source>
</evidence>
<accession>A0ABR3L7Z0</accession>
<organism evidence="1 2">
    <name type="scientific">Cirrhinus molitorella</name>
    <name type="common">mud carp</name>
    <dbReference type="NCBI Taxonomy" id="172907"/>
    <lineage>
        <taxon>Eukaryota</taxon>
        <taxon>Metazoa</taxon>
        <taxon>Chordata</taxon>
        <taxon>Craniata</taxon>
        <taxon>Vertebrata</taxon>
        <taxon>Euteleostomi</taxon>
        <taxon>Actinopterygii</taxon>
        <taxon>Neopterygii</taxon>
        <taxon>Teleostei</taxon>
        <taxon>Ostariophysi</taxon>
        <taxon>Cypriniformes</taxon>
        <taxon>Cyprinidae</taxon>
        <taxon>Labeoninae</taxon>
        <taxon>Labeonini</taxon>
        <taxon>Cirrhinus</taxon>
    </lineage>
</organism>
<comment type="caution">
    <text evidence="1">The sequence shown here is derived from an EMBL/GenBank/DDBJ whole genome shotgun (WGS) entry which is preliminary data.</text>
</comment>
<protein>
    <submittedName>
        <fullName evidence="1">Uncharacterized protein</fullName>
    </submittedName>
</protein>
<name>A0ABR3L7Z0_9TELE</name>
<proteinExistence type="predicted"/>
<dbReference type="Proteomes" id="UP001558613">
    <property type="component" value="Unassembled WGS sequence"/>
</dbReference>
<evidence type="ECO:0000313" key="2">
    <source>
        <dbReference type="Proteomes" id="UP001558613"/>
    </source>
</evidence>
<dbReference type="EMBL" id="JAYMGO010000025">
    <property type="protein sequence ID" value="KAL1247767.1"/>
    <property type="molecule type" value="Genomic_DNA"/>
</dbReference>
<keyword evidence="2" id="KW-1185">Reference proteome</keyword>